<dbReference type="InterPro" id="IPR029044">
    <property type="entry name" value="Nucleotide-diphossugar_trans"/>
</dbReference>
<reference evidence="4 5" key="1">
    <citation type="submission" date="2024-03" db="EMBL/GenBank/DDBJ databases">
        <title>Human intestinal bacterial collection.</title>
        <authorList>
            <person name="Pauvert C."/>
            <person name="Hitch T.C.A."/>
            <person name="Clavel T."/>
        </authorList>
    </citation>
    <scope>NUCLEOTIDE SEQUENCE [LARGE SCALE GENOMIC DNA]</scope>
    <source>
        <strain evidence="4 5">CLA-JM-H38</strain>
    </source>
</reference>
<dbReference type="InterPro" id="IPR001173">
    <property type="entry name" value="Glyco_trans_2-like"/>
</dbReference>
<dbReference type="RefSeq" id="WP_117950126.1">
    <property type="nucleotide sequence ID" value="NZ_JBBMEZ010000028.1"/>
</dbReference>
<dbReference type="Gene3D" id="3.90.550.10">
    <property type="entry name" value="Spore Coat Polysaccharide Biosynthesis Protein SpsA, Chain A"/>
    <property type="match status" value="1"/>
</dbReference>
<keyword evidence="2 4" id="KW-0808">Transferase</keyword>
<evidence type="ECO:0000256" key="1">
    <source>
        <dbReference type="ARBA" id="ARBA00022676"/>
    </source>
</evidence>
<evidence type="ECO:0000313" key="5">
    <source>
        <dbReference type="Proteomes" id="UP001490816"/>
    </source>
</evidence>
<keyword evidence="1 4" id="KW-0328">Glycosyltransferase</keyword>
<proteinExistence type="predicted"/>
<dbReference type="SUPFAM" id="SSF53448">
    <property type="entry name" value="Nucleotide-diphospho-sugar transferases"/>
    <property type="match status" value="1"/>
</dbReference>
<dbReference type="Proteomes" id="UP001490816">
    <property type="component" value="Unassembled WGS sequence"/>
</dbReference>
<dbReference type="Pfam" id="PF00535">
    <property type="entry name" value="Glycos_transf_2"/>
    <property type="match status" value="1"/>
</dbReference>
<gene>
    <name evidence="4" type="ORF">WMO39_09330</name>
</gene>
<sequence length="323" mass="37196">MYDNKISVIVPVYNIGQYLESSIKSLINQTYRNIEIILVDDGSVDNSPAICDLYAEKDNRIKVIHQKNKGVSAARNAGMRVATGDYIGFCDGDDIPDVDMFEFLMNIAVKDNADISICEVRFEFEDGTVRNIATGKSKIWNNNESFLCDFFKGNVGMSTYTKLFKAKVCRGVEYPENCKTNEDKYFCFLAALNSNTFSSKSVAKYTYYRREGSSSITEFTEKYFDCIYLADKMLETVSKEHPSIYANAVCNRLSTTLRIYKLMYMRNGLKKFSSQGNELVKYVKSFDKATAKKYLSKKDYIRYKTLCTSKRLYFLMIKYLDKY</sequence>
<accession>A0ABV1FF46</accession>
<dbReference type="EC" id="2.4.-.-" evidence="4"/>
<comment type="caution">
    <text evidence="4">The sequence shown here is derived from an EMBL/GenBank/DDBJ whole genome shotgun (WGS) entry which is preliminary data.</text>
</comment>
<name>A0ABV1FF46_9FIRM</name>
<dbReference type="PANTHER" id="PTHR22916">
    <property type="entry name" value="GLYCOSYLTRANSFERASE"/>
    <property type="match status" value="1"/>
</dbReference>
<dbReference type="EMBL" id="JBBMEZ010000028">
    <property type="protein sequence ID" value="MEQ2470524.1"/>
    <property type="molecule type" value="Genomic_DNA"/>
</dbReference>
<evidence type="ECO:0000256" key="2">
    <source>
        <dbReference type="ARBA" id="ARBA00022679"/>
    </source>
</evidence>
<feature type="domain" description="Glycosyltransferase 2-like" evidence="3">
    <location>
        <begin position="7"/>
        <end position="142"/>
    </location>
</feature>
<dbReference type="CDD" id="cd00761">
    <property type="entry name" value="Glyco_tranf_GTA_type"/>
    <property type="match status" value="1"/>
</dbReference>
<dbReference type="PANTHER" id="PTHR22916:SF51">
    <property type="entry name" value="GLYCOSYLTRANSFERASE EPSH-RELATED"/>
    <property type="match status" value="1"/>
</dbReference>
<evidence type="ECO:0000313" key="4">
    <source>
        <dbReference type="EMBL" id="MEQ2470524.1"/>
    </source>
</evidence>
<dbReference type="GO" id="GO:0016757">
    <property type="term" value="F:glycosyltransferase activity"/>
    <property type="evidence" value="ECO:0007669"/>
    <property type="project" value="UniProtKB-KW"/>
</dbReference>
<organism evidence="4 5">
    <name type="scientific">Ruminococcoides intestinale</name>
    <dbReference type="NCBI Taxonomy" id="3133162"/>
    <lineage>
        <taxon>Bacteria</taxon>
        <taxon>Bacillati</taxon>
        <taxon>Bacillota</taxon>
        <taxon>Clostridia</taxon>
        <taxon>Eubacteriales</taxon>
        <taxon>Oscillospiraceae</taxon>
        <taxon>Ruminococcoides</taxon>
    </lineage>
</organism>
<evidence type="ECO:0000259" key="3">
    <source>
        <dbReference type="Pfam" id="PF00535"/>
    </source>
</evidence>
<protein>
    <submittedName>
        <fullName evidence="4">Glycosyltransferase</fullName>
        <ecNumber evidence="4">2.4.-.-</ecNumber>
    </submittedName>
</protein>
<keyword evidence="5" id="KW-1185">Reference proteome</keyword>